<organism evidence="2 3">
    <name type="scientific">Hymenobacter mucosus</name>
    <dbReference type="NCBI Taxonomy" id="1411120"/>
    <lineage>
        <taxon>Bacteria</taxon>
        <taxon>Pseudomonadati</taxon>
        <taxon>Bacteroidota</taxon>
        <taxon>Cytophagia</taxon>
        <taxon>Cytophagales</taxon>
        <taxon>Hymenobacteraceae</taxon>
        <taxon>Hymenobacter</taxon>
    </lineage>
</organism>
<dbReference type="Pfam" id="PF13715">
    <property type="entry name" value="CarbopepD_reg_2"/>
    <property type="match status" value="1"/>
</dbReference>
<evidence type="ECO:0000256" key="1">
    <source>
        <dbReference type="SAM" id="SignalP"/>
    </source>
</evidence>
<protein>
    <submittedName>
        <fullName evidence="2">CarboxypepD_reg-like domain-containing protein</fullName>
    </submittedName>
</protein>
<gene>
    <name evidence="2" type="ORF">SAMN06269173_108100</name>
</gene>
<keyword evidence="3" id="KW-1185">Reference proteome</keyword>
<name>A0A238ZJK0_9BACT</name>
<sequence>MRTILSVILLLLLQLPGLSQTVVKGKVVDEQQQPVPYATVGWVDGSTGTATNEVGEFSLQAPALPQRMVVLSMGYGRAEAVVTTAQTPVHVVLKASAVALPEVTVRNPNKVAEELVMRAAAKLLRHQQDLYYGKAFYRQKTRQNGRYREFFDAFYDVKFSNRVIEGWDLGESRYAYVPGGFVFRNFSTIIRRVPVYSRHAFREKLLVPLGQDPTSNFRFTLRTILSEAGRETAVIDFAPRPEVHKPASSGTLYIDMKTAVVRRQEQALPLTSMITMKSNGDYQRLSDKFWLAAEFTPVGDSLSRLTSTRAEATIVMGRAGGQPDSTRISAYLFFYQYTGRLPGHAYEDVGRHSDDMEQVKANAYNPQFWQQNEVLLASPVEQEVIRDFEGRNTFGKF</sequence>
<feature type="chain" id="PRO_5012647265" evidence="1">
    <location>
        <begin position="22"/>
        <end position="397"/>
    </location>
</feature>
<reference evidence="3" key="1">
    <citation type="submission" date="2017-06" db="EMBL/GenBank/DDBJ databases">
        <authorList>
            <person name="Varghese N."/>
            <person name="Submissions S."/>
        </authorList>
    </citation>
    <scope>NUCLEOTIDE SEQUENCE [LARGE SCALE GENOMIC DNA]</scope>
    <source>
        <strain evidence="3">DSM 28041</strain>
    </source>
</reference>
<evidence type="ECO:0000313" key="2">
    <source>
        <dbReference type="EMBL" id="SNR83537.1"/>
    </source>
</evidence>
<dbReference type="SUPFAM" id="SSF49464">
    <property type="entry name" value="Carboxypeptidase regulatory domain-like"/>
    <property type="match status" value="1"/>
</dbReference>
<evidence type="ECO:0000313" key="3">
    <source>
        <dbReference type="Proteomes" id="UP000198310"/>
    </source>
</evidence>
<proteinExistence type="predicted"/>
<accession>A0A238ZJK0</accession>
<feature type="signal peptide" evidence="1">
    <location>
        <begin position="1"/>
        <end position="21"/>
    </location>
</feature>
<dbReference type="Proteomes" id="UP000198310">
    <property type="component" value="Unassembled WGS sequence"/>
</dbReference>
<keyword evidence="1" id="KW-0732">Signal</keyword>
<dbReference type="InterPro" id="IPR008969">
    <property type="entry name" value="CarboxyPept-like_regulatory"/>
</dbReference>
<dbReference type="RefSeq" id="WP_179225556.1">
    <property type="nucleotide sequence ID" value="NZ_FZNS01000008.1"/>
</dbReference>
<dbReference type="AlphaFoldDB" id="A0A238ZJK0"/>
<dbReference type="Gene3D" id="2.60.40.1120">
    <property type="entry name" value="Carboxypeptidase-like, regulatory domain"/>
    <property type="match status" value="1"/>
</dbReference>
<dbReference type="EMBL" id="FZNS01000008">
    <property type="protein sequence ID" value="SNR83537.1"/>
    <property type="molecule type" value="Genomic_DNA"/>
</dbReference>